<dbReference type="RefSeq" id="WP_313543562.1">
    <property type="nucleotide sequence ID" value="NZ_CP134880.1"/>
</dbReference>
<dbReference type="AlphaFoldDB" id="A0AA96FCB4"/>
<dbReference type="KEGG" id="dcp:RN607_00505"/>
<evidence type="ECO:0000313" key="2">
    <source>
        <dbReference type="EMBL" id="WNM27513.1"/>
    </source>
</evidence>
<protein>
    <submittedName>
        <fullName evidence="2">Helix-turn-helix domain-containing protein</fullName>
    </submittedName>
</protein>
<proteinExistence type="predicted"/>
<sequence length="79" mass="8671">MQMHTDEQITTAEAARILRVDTSTVNRISSGTAPKLQPIDKFPGRTGPKRFKRGDVEALAAERRAEVEAHLARLNGAES</sequence>
<accession>A0AA96FCB4</accession>
<reference evidence="2" key="1">
    <citation type="submission" date="2023-09" db="EMBL/GenBank/DDBJ databases">
        <title>Demequina sp. a novel bacteria isolated from Capsicum annuum.</title>
        <authorList>
            <person name="Humaira Z."/>
            <person name="Lee J."/>
            <person name="Cho D."/>
        </authorList>
    </citation>
    <scope>NUCLEOTIDE SEQUENCE</scope>
    <source>
        <strain evidence="2">PMTSA13</strain>
    </source>
</reference>
<name>A0AA96FCB4_9MICO</name>
<dbReference type="EMBL" id="CP134880">
    <property type="protein sequence ID" value="WNM27513.1"/>
    <property type="molecule type" value="Genomic_DNA"/>
</dbReference>
<gene>
    <name evidence="2" type="ORF">RN607_00505</name>
</gene>
<organism evidence="2">
    <name type="scientific">Demequina capsici</name>
    <dbReference type="NCBI Taxonomy" id="3075620"/>
    <lineage>
        <taxon>Bacteria</taxon>
        <taxon>Bacillati</taxon>
        <taxon>Actinomycetota</taxon>
        <taxon>Actinomycetes</taxon>
        <taxon>Micrococcales</taxon>
        <taxon>Demequinaceae</taxon>
        <taxon>Demequina</taxon>
    </lineage>
</organism>
<dbReference type="Proteomes" id="UP001303408">
    <property type="component" value="Chromosome"/>
</dbReference>
<evidence type="ECO:0000256" key="1">
    <source>
        <dbReference type="SAM" id="MobiDB-lite"/>
    </source>
</evidence>
<feature type="region of interest" description="Disordered" evidence="1">
    <location>
        <begin position="28"/>
        <end position="51"/>
    </location>
</feature>